<accession>A0A1L3LXA4</accession>
<proteinExistence type="predicted"/>
<dbReference type="Proteomes" id="UP000182306">
    <property type="component" value="Plasmid C"/>
</dbReference>
<keyword evidence="1" id="KW-1133">Transmembrane helix</keyword>
<reference evidence="2 3" key="1">
    <citation type="submission" date="2015-10" db="EMBL/GenBank/DDBJ databases">
        <title>Genomic differences between typical nodule nitrogen-fixing rhizobial strains and those coming from bean seeds.</title>
        <authorList>
            <person name="Peralta H."/>
            <person name="Aguilar-Vera A."/>
            <person name="Diaz R."/>
            <person name="Mora Y."/>
            <person name="Martinez-Batallar G."/>
            <person name="Salazar E."/>
            <person name="Vargas-Lagunas C."/>
            <person name="Encarnacion S."/>
            <person name="Girard L."/>
            <person name="Mora J."/>
        </authorList>
    </citation>
    <scope>NUCLEOTIDE SEQUENCE [LARGE SCALE GENOMIC DNA]</scope>
    <source>
        <strain evidence="2 3">CFNEI 73</strain>
        <plasmid evidence="2 3">C</plasmid>
    </source>
</reference>
<organism evidence="2 3">
    <name type="scientific">Sinorhizobium americanum</name>
    <dbReference type="NCBI Taxonomy" id="194963"/>
    <lineage>
        <taxon>Bacteria</taxon>
        <taxon>Pseudomonadati</taxon>
        <taxon>Pseudomonadota</taxon>
        <taxon>Alphaproteobacteria</taxon>
        <taxon>Hyphomicrobiales</taxon>
        <taxon>Rhizobiaceae</taxon>
        <taxon>Sinorhizobium/Ensifer group</taxon>
        <taxon>Sinorhizobium</taxon>
    </lineage>
</organism>
<dbReference type="AlphaFoldDB" id="A0A1L3LXA4"/>
<evidence type="ECO:0000313" key="3">
    <source>
        <dbReference type="Proteomes" id="UP000182306"/>
    </source>
</evidence>
<protein>
    <recommendedName>
        <fullName evidence="4">Transmembrane protein</fullName>
    </recommendedName>
</protein>
<sequence length="45" mass="5217">MSRQVPFGGLDTMTSRTSWNAQLVIRWLAIAFCLIFWAALVVFIW</sequence>
<keyword evidence="1" id="KW-0812">Transmembrane</keyword>
<evidence type="ECO:0000256" key="1">
    <source>
        <dbReference type="SAM" id="Phobius"/>
    </source>
</evidence>
<evidence type="ECO:0000313" key="2">
    <source>
        <dbReference type="EMBL" id="APG94686.1"/>
    </source>
</evidence>
<geneLocation type="plasmid" evidence="2 3">
    <name>C</name>
</geneLocation>
<keyword evidence="3" id="KW-1185">Reference proteome</keyword>
<feature type="transmembrane region" description="Helical" evidence="1">
    <location>
        <begin position="23"/>
        <end position="44"/>
    </location>
</feature>
<keyword evidence="2" id="KW-0614">Plasmid</keyword>
<dbReference type="EMBL" id="CP013110">
    <property type="protein sequence ID" value="APG94686.1"/>
    <property type="molecule type" value="Genomic_DNA"/>
</dbReference>
<name>A0A1L3LXA4_9HYPH</name>
<keyword evidence="1" id="KW-0472">Membrane</keyword>
<dbReference type="KEGG" id="same:SAMCFNEI73_pC0974"/>
<gene>
    <name evidence="2" type="ORF">SAMCFNEI73_pC0974</name>
</gene>
<evidence type="ECO:0008006" key="4">
    <source>
        <dbReference type="Google" id="ProtNLM"/>
    </source>
</evidence>